<dbReference type="AlphaFoldDB" id="A0A9X2LLM0"/>
<accession>A0A9X2LLM0</accession>
<dbReference type="EMBL" id="JANIID010000027">
    <property type="protein sequence ID" value="MCQ8773092.1"/>
    <property type="molecule type" value="Genomic_DNA"/>
</dbReference>
<dbReference type="Proteomes" id="UP001142374">
    <property type="component" value="Unassembled WGS sequence"/>
</dbReference>
<dbReference type="RefSeq" id="WP_168096222.1">
    <property type="nucleotide sequence ID" value="NZ_JAATER010000596.1"/>
</dbReference>
<evidence type="ECO:0000313" key="1">
    <source>
        <dbReference type="EMBL" id="MCQ8773092.1"/>
    </source>
</evidence>
<name>A0A9X2LLM0_9ACTN</name>
<gene>
    <name evidence="1" type="ORF">NQU55_25485</name>
</gene>
<evidence type="ECO:0000313" key="2">
    <source>
        <dbReference type="Proteomes" id="UP001142374"/>
    </source>
</evidence>
<proteinExistence type="predicted"/>
<protein>
    <submittedName>
        <fullName evidence="1">Uncharacterized protein</fullName>
    </submittedName>
</protein>
<sequence length="55" mass="5719">MRSAGAVSAPGASGWQLGAASLCLRGLVITVICSSGVLGLSPRAVQAHWARRRWE</sequence>
<comment type="caution">
    <text evidence="1">The sequence shown here is derived from an EMBL/GenBank/DDBJ whole genome shotgun (WGS) entry which is preliminary data.</text>
</comment>
<reference evidence="1" key="1">
    <citation type="submission" date="2022-06" db="EMBL/GenBank/DDBJ databases">
        <title>WGS of actinobacteria.</title>
        <authorList>
            <person name="Thawai C."/>
        </authorList>
    </citation>
    <scope>NUCLEOTIDE SEQUENCE</scope>
    <source>
        <strain evidence="1">AA8</strain>
    </source>
</reference>
<organism evidence="1 2">
    <name type="scientific">Streptomyces telluris</name>
    <dbReference type="NCBI Taxonomy" id="2720021"/>
    <lineage>
        <taxon>Bacteria</taxon>
        <taxon>Bacillati</taxon>
        <taxon>Actinomycetota</taxon>
        <taxon>Actinomycetes</taxon>
        <taxon>Kitasatosporales</taxon>
        <taxon>Streptomycetaceae</taxon>
        <taxon>Streptomyces</taxon>
    </lineage>
</organism>
<keyword evidence="2" id="KW-1185">Reference proteome</keyword>